<feature type="compositionally biased region" description="Polar residues" evidence="2">
    <location>
        <begin position="12"/>
        <end position="28"/>
    </location>
</feature>
<evidence type="ECO:0000259" key="3">
    <source>
        <dbReference type="Pfam" id="PF02582"/>
    </source>
</evidence>
<accession>A0ABR2W5R0</accession>
<comment type="caution">
    <text evidence="4">The sequence shown here is derived from an EMBL/GenBank/DDBJ whole genome shotgun (WGS) entry which is preliminary data.</text>
</comment>
<dbReference type="PANTHER" id="PTHR16255:SF15">
    <property type="entry name" value="SPORULATION PROTEIN RMD1"/>
    <property type="match status" value="1"/>
</dbReference>
<protein>
    <submittedName>
        <fullName evidence="4">Sporulation protein rmd1</fullName>
    </submittedName>
</protein>
<feature type="region of interest" description="Disordered" evidence="2">
    <location>
        <begin position="1"/>
        <end position="42"/>
    </location>
</feature>
<comment type="similarity">
    <text evidence="1">Belongs to the RMD1/sif2 family.</text>
</comment>
<name>A0ABR2W5R0_9FUNG</name>
<sequence length="234" mass="27124">MHPKTDRKKRLSSQSAIQQKVVYTSTSEELSDRSTHPNRTTKVSQKLALFPDEGDEAFSTESLSEGEEFYSQISQTPKNTQHTKRMIQLKRKDLPRVTAYGTAKMDLLLKYLQNRRHSIINNAPKRIDECLYSSISLEFECPSTIVQISCLEPGENTLSPETRTFAQFLESEETLKVGELFFFDYGVIVMWGFTELQEKSLLMELSTFEQERLDETDIKVEELNFHYDPSCQPW</sequence>
<gene>
    <name evidence="4" type="primary">RMD1_3</name>
    <name evidence="4" type="ORF">K7432_003741</name>
</gene>
<reference evidence="4 5" key="1">
    <citation type="submission" date="2023-04" db="EMBL/GenBank/DDBJ databases">
        <title>Genome of Basidiobolus ranarum AG-B5.</title>
        <authorList>
            <person name="Stajich J.E."/>
            <person name="Carter-House D."/>
            <person name="Gryganskyi A."/>
        </authorList>
    </citation>
    <scope>NUCLEOTIDE SEQUENCE [LARGE SCALE GENOMIC DNA]</scope>
    <source>
        <strain evidence="4 5">AG-B5</strain>
    </source>
</reference>
<evidence type="ECO:0000256" key="2">
    <source>
        <dbReference type="SAM" id="MobiDB-lite"/>
    </source>
</evidence>
<organism evidence="4 5">
    <name type="scientific">Basidiobolus ranarum</name>
    <dbReference type="NCBI Taxonomy" id="34480"/>
    <lineage>
        <taxon>Eukaryota</taxon>
        <taxon>Fungi</taxon>
        <taxon>Fungi incertae sedis</taxon>
        <taxon>Zoopagomycota</taxon>
        <taxon>Entomophthoromycotina</taxon>
        <taxon>Basidiobolomycetes</taxon>
        <taxon>Basidiobolales</taxon>
        <taxon>Basidiobolaceae</taxon>
        <taxon>Basidiobolus</taxon>
    </lineage>
</organism>
<feature type="domain" description="DUF155" evidence="3">
    <location>
        <begin position="180"/>
        <end position="229"/>
    </location>
</feature>
<evidence type="ECO:0000313" key="5">
    <source>
        <dbReference type="Proteomes" id="UP001479436"/>
    </source>
</evidence>
<dbReference type="EMBL" id="JASJQH010006993">
    <property type="protein sequence ID" value="KAK9721064.1"/>
    <property type="molecule type" value="Genomic_DNA"/>
</dbReference>
<dbReference type="Pfam" id="PF02582">
    <property type="entry name" value="DUF155"/>
    <property type="match status" value="1"/>
</dbReference>
<dbReference type="InterPro" id="IPR003734">
    <property type="entry name" value="DUF155"/>
</dbReference>
<proteinExistence type="inferred from homology"/>
<evidence type="ECO:0000313" key="4">
    <source>
        <dbReference type="EMBL" id="KAK9721064.1"/>
    </source>
</evidence>
<dbReference type="PANTHER" id="PTHR16255">
    <property type="entry name" value="REQUIRED FOR MEIOTIC NUCLEAR DIVISION PROTEIN 1 HOMOLOG"/>
    <property type="match status" value="1"/>
</dbReference>
<feature type="compositionally biased region" description="Basic residues" evidence="2">
    <location>
        <begin position="1"/>
        <end position="11"/>
    </location>
</feature>
<dbReference type="Proteomes" id="UP001479436">
    <property type="component" value="Unassembled WGS sequence"/>
</dbReference>
<evidence type="ECO:0000256" key="1">
    <source>
        <dbReference type="ARBA" id="ARBA00008306"/>
    </source>
</evidence>
<keyword evidence="5" id="KW-1185">Reference proteome</keyword>
<dbReference type="InterPro" id="IPR051624">
    <property type="entry name" value="RMD1/Sad1-interacting"/>
</dbReference>